<dbReference type="Proteomes" id="UP000185192">
    <property type="component" value="Unassembled WGS sequence"/>
</dbReference>
<accession>A0A1N6CN93</accession>
<gene>
    <name evidence="1" type="ORF">SAMN02745824_0568</name>
</gene>
<name>A0A1N6CN93_9SPHN</name>
<dbReference type="InterPro" id="IPR036412">
    <property type="entry name" value="HAD-like_sf"/>
</dbReference>
<dbReference type="EMBL" id="FSQW01000001">
    <property type="protein sequence ID" value="SIN60050.1"/>
    <property type="molecule type" value="Genomic_DNA"/>
</dbReference>
<dbReference type="STRING" id="1123272.SAMN02745824_0568"/>
<sequence>MSRKPLLISDCDEVLLHMVVPFQEWLDSDKHIHFDLESGDFVDALRHKHDGTLVAREEVWPMLKEFFDGEMHRQGAIDGAVDAINQLSGQADIVILTNLLDDRREARAEQLRAVGIDFPVYCNQGGKGEALAKIVADFDPPVAVFVDDLGHQHSSVAKTAPHVWRLQMVGEPILAKHIKTNPAAHARIDGWTEALPWISEKFASGEAAPATEELAEALDPNAQA</sequence>
<proteinExistence type="predicted"/>
<dbReference type="RefSeq" id="WP_074203625.1">
    <property type="nucleotide sequence ID" value="NZ_FSQW01000001.1"/>
</dbReference>
<dbReference type="OrthoDB" id="7192139at2"/>
<evidence type="ECO:0008006" key="3">
    <source>
        <dbReference type="Google" id="ProtNLM"/>
    </source>
</evidence>
<organism evidence="1 2">
    <name type="scientific">Parasphingorhabdus marina DSM 22363</name>
    <dbReference type="NCBI Taxonomy" id="1123272"/>
    <lineage>
        <taxon>Bacteria</taxon>
        <taxon>Pseudomonadati</taxon>
        <taxon>Pseudomonadota</taxon>
        <taxon>Alphaproteobacteria</taxon>
        <taxon>Sphingomonadales</taxon>
        <taxon>Sphingomonadaceae</taxon>
        <taxon>Parasphingorhabdus</taxon>
    </lineage>
</organism>
<evidence type="ECO:0000313" key="1">
    <source>
        <dbReference type="EMBL" id="SIN60050.1"/>
    </source>
</evidence>
<dbReference type="AlphaFoldDB" id="A0A1N6CN93"/>
<evidence type="ECO:0000313" key="2">
    <source>
        <dbReference type="Proteomes" id="UP000185192"/>
    </source>
</evidence>
<reference evidence="2" key="1">
    <citation type="submission" date="2016-11" db="EMBL/GenBank/DDBJ databases">
        <authorList>
            <person name="Varghese N."/>
            <person name="Submissions S."/>
        </authorList>
    </citation>
    <scope>NUCLEOTIDE SEQUENCE [LARGE SCALE GENOMIC DNA]</scope>
    <source>
        <strain evidence="2">DSM 22363</strain>
    </source>
</reference>
<keyword evidence="2" id="KW-1185">Reference proteome</keyword>
<protein>
    <recommendedName>
        <fullName evidence="3">HAD family hydrolase</fullName>
    </recommendedName>
</protein>
<dbReference type="SUPFAM" id="SSF56784">
    <property type="entry name" value="HAD-like"/>
    <property type="match status" value="1"/>
</dbReference>